<evidence type="ECO:0000313" key="2">
    <source>
        <dbReference type="Proteomes" id="UP000789901"/>
    </source>
</evidence>
<organism evidence="1 2">
    <name type="scientific">Gigaspora margarita</name>
    <dbReference type="NCBI Taxonomy" id="4874"/>
    <lineage>
        <taxon>Eukaryota</taxon>
        <taxon>Fungi</taxon>
        <taxon>Fungi incertae sedis</taxon>
        <taxon>Mucoromycota</taxon>
        <taxon>Glomeromycotina</taxon>
        <taxon>Glomeromycetes</taxon>
        <taxon>Diversisporales</taxon>
        <taxon>Gigasporaceae</taxon>
        <taxon>Gigaspora</taxon>
    </lineage>
</organism>
<accession>A0ABN7VJG0</accession>
<evidence type="ECO:0000313" key="1">
    <source>
        <dbReference type="EMBL" id="CAG8774295.1"/>
    </source>
</evidence>
<comment type="caution">
    <text evidence="1">The sequence shown here is derived from an EMBL/GenBank/DDBJ whole genome shotgun (WGS) entry which is preliminary data.</text>
</comment>
<name>A0ABN7VJG0_GIGMA</name>
<protein>
    <submittedName>
        <fullName evidence="1">9681_t:CDS:1</fullName>
    </submittedName>
</protein>
<proteinExistence type="predicted"/>
<sequence>MEEYEEYAINDNALELDVIRDFLYQDNHEGEDMMNFESTEHENLIAHDCNHLINDENKIFLNWDYAMKEIEKYGSKQGFKIRCYHVERSNNIIRRRTLVCEHFGQPEATKSKDKKKETTSKRIGCIWQINLSCPKKNNSHKESLEFTVDMINDIEFFVTKMNCSPQQIHKALEKKHSVKIYMPVLYQAFVLKLFTMGMSSTFQIESYNLKIKRLIFNSNTILLELADKLSLCILEEDKKTEYTLFRALIPKAVLVATANTILPNVCDMLHKYLIVEMLKI</sequence>
<dbReference type="EMBL" id="CAJVQB010015392">
    <property type="protein sequence ID" value="CAG8774295.1"/>
    <property type="molecule type" value="Genomic_DNA"/>
</dbReference>
<keyword evidence="2" id="KW-1185">Reference proteome</keyword>
<gene>
    <name evidence="1" type="ORF">GMARGA_LOCUS18889</name>
</gene>
<reference evidence="1 2" key="1">
    <citation type="submission" date="2021-06" db="EMBL/GenBank/DDBJ databases">
        <authorList>
            <person name="Kallberg Y."/>
            <person name="Tangrot J."/>
            <person name="Rosling A."/>
        </authorList>
    </citation>
    <scope>NUCLEOTIDE SEQUENCE [LARGE SCALE GENOMIC DNA]</scope>
    <source>
        <strain evidence="1 2">120-4 pot B 10/14</strain>
    </source>
</reference>
<dbReference type="Proteomes" id="UP000789901">
    <property type="component" value="Unassembled WGS sequence"/>
</dbReference>